<dbReference type="InterPro" id="IPR025069">
    <property type="entry name" value="Cpsf2_C"/>
</dbReference>
<organism evidence="9">
    <name type="scientific">Micromonas pusilla</name>
    <name type="common">Picoplanktonic green alga</name>
    <name type="synonym">Chromulina pusilla</name>
    <dbReference type="NCBI Taxonomy" id="38833"/>
    <lineage>
        <taxon>Eukaryota</taxon>
        <taxon>Viridiplantae</taxon>
        <taxon>Chlorophyta</taxon>
        <taxon>Mamiellophyceae</taxon>
        <taxon>Mamiellales</taxon>
        <taxon>Mamiellaceae</taxon>
        <taxon>Micromonas</taxon>
    </lineage>
</organism>
<reference evidence="9" key="1">
    <citation type="submission" date="2021-01" db="EMBL/GenBank/DDBJ databases">
        <authorList>
            <person name="Corre E."/>
            <person name="Pelletier E."/>
            <person name="Niang G."/>
            <person name="Scheremetjew M."/>
            <person name="Finn R."/>
            <person name="Kale V."/>
            <person name="Holt S."/>
            <person name="Cochrane G."/>
            <person name="Meng A."/>
            <person name="Brown T."/>
            <person name="Cohen L."/>
        </authorList>
    </citation>
    <scope>NUCLEOTIDE SEQUENCE</scope>
    <source>
        <strain evidence="9">CCMP1723</strain>
    </source>
</reference>
<dbReference type="InterPro" id="IPR036866">
    <property type="entry name" value="RibonucZ/Hydroxyglut_hydro"/>
</dbReference>
<dbReference type="SMART" id="SM01027">
    <property type="entry name" value="Beta-Casp"/>
    <property type="match status" value="1"/>
</dbReference>
<evidence type="ECO:0000256" key="5">
    <source>
        <dbReference type="ARBA" id="ARBA00023242"/>
    </source>
</evidence>
<dbReference type="GO" id="GO:0003723">
    <property type="term" value="F:RNA binding"/>
    <property type="evidence" value="ECO:0007669"/>
    <property type="project" value="UniProtKB-KW"/>
</dbReference>
<dbReference type="Gene3D" id="3.60.15.10">
    <property type="entry name" value="Ribonuclease Z/Hydroxyacylglutathione hydrolase-like"/>
    <property type="match status" value="1"/>
</dbReference>
<evidence type="ECO:0000256" key="3">
    <source>
        <dbReference type="ARBA" id="ARBA00022664"/>
    </source>
</evidence>
<dbReference type="InterPro" id="IPR001279">
    <property type="entry name" value="Metallo-B-lactamas"/>
</dbReference>
<feature type="domain" description="Beta-Casp" evidence="8">
    <location>
        <begin position="256"/>
        <end position="380"/>
    </location>
</feature>
<dbReference type="InterPro" id="IPR035639">
    <property type="entry name" value="CPSF2_MBL"/>
</dbReference>
<dbReference type="CDD" id="cd16293">
    <property type="entry name" value="CPSF2-like_MBL-fold"/>
    <property type="match status" value="1"/>
</dbReference>
<dbReference type="InterPro" id="IPR027075">
    <property type="entry name" value="CPSF2"/>
</dbReference>
<evidence type="ECO:0000256" key="1">
    <source>
        <dbReference type="ARBA" id="ARBA00004123"/>
    </source>
</evidence>
<evidence type="ECO:0000256" key="6">
    <source>
        <dbReference type="RuleBase" id="RU365006"/>
    </source>
</evidence>
<comment type="subcellular location">
    <subcellularLocation>
        <location evidence="1 6">Nucleus</location>
    </subcellularLocation>
</comment>
<dbReference type="GO" id="GO:0005847">
    <property type="term" value="C:mRNA cleavage and polyadenylation specificity factor complex"/>
    <property type="evidence" value="ECO:0007669"/>
    <property type="project" value="InterPro"/>
</dbReference>
<keyword evidence="4 6" id="KW-0694">RNA-binding</keyword>
<evidence type="ECO:0000313" key="9">
    <source>
        <dbReference type="EMBL" id="CAD8515674.1"/>
    </source>
</evidence>
<name>A0A7S0IAA7_MICPS</name>
<protein>
    <recommendedName>
        <fullName evidence="6">Cleavage and polyadenylation specificity factor subunit 2</fullName>
    </recommendedName>
    <alternativeName>
        <fullName evidence="6">Cleavage and polyadenylation specificity factor 100 kDa subunit</fullName>
    </alternativeName>
</protein>
<dbReference type="InterPro" id="IPR011108">
    <property type="entry name" value="RMMBL"/>
</dbReference>
<feature type="region of interest" description="Disordered" evidence="7">
    <location>
        <begin position="400"/>
        <end position="431"/>
    </location>
</feature>
<sequence length="847" mass="93932">MMDGAEVGRRVFRIVSDGGSNIKVTPLYGVHGEDPLCYLMALDDCKILLDCGWNDKFDVNLLRPLASIAKDINAVLITHSDTEHLGALPYAFGKLGMNCKVYTTLPVHKMGLMYMYDHFLSRVDNDFDTFTLDDVDAAFAAVVPVRYAQHSTLDGFRGVTVTPYAAGHMLGGAFWKIQKETDDVLYAVDYNHRKEKHLNGAVLESMRRPSLLITDAFNVQGSPQVKSHDTLLMDMILRCMRQDGNALIPIDPAGRVLELLLILEEKWAQLQLGAYQLVLLTTVAYNTLDFARSHLEWMGEHVGRNFDSDRHNVFNMRYLTLCHSLDEFSALRPGPKVVLASFGSLEAGPARHLFVRWASDPRNLIVLTDRMQAGSLSREVQNLSKLPPGARMPLQVSIYRERREGSDTNREEKTTRYSTHVMETRDNEASASLTGTLDLTQRASADKDMAGEQLKQSPSCQHRQGERCRTPSTATGLICTSKHDEKRSNTMKLHRQRSLYDGCSESPNACRPMFDEDHWDPKISDYGEILSPNMLQTSDESGSNNCDRQHESSVANMLPAYISSVRMHSGSSGRVNAPVPQGNQRSTFKETYSVHLRAAVYACDYEGRADGRSMKTLLTHLEPRRVILVHGSQSNTSALRQHLQHSLPGIFIETPAQGQTVECMFDSAIYRLDLAQQLLSKTPVRGICGHGVGFVDGVVGLTARMNGTSVSVLLPTPDTNLVDSSSHSDPCQARDSHHMNFDNVQVAIPDEYGDFMPPTGLRQPARMLKGSCSTFVGNLKLSDFKSVLASADVAAEFIVGSLTCAGGTNCIRKETDAESDALVLDGSLSDDFYTIRSILYDRYQITA</sequence>
<dbReference type="Pfam" id="PF16661">
    <property type="entry name" value="Lactamase_B_6"/>
    <property type="match status" value="1"/>
</dbReference>
<dbReference type="Pfam" id="PF13299">
    <property type="entry name" value="CPSF100_C"/>
    <property type="match status" value="1"/>
</dbReference>
<feature type="compositionally biased region" description="Basic and acidic residues" evidence="7">
    <location>
        <begin position="400"/>
        <end position="415"/>
    </location>
</feature>
<evidence type="ECO:0000256" key="2">
    <source>
        <dbReference type="ARBA" id="ARBA00010624"/>
    </source>
</evidence>
<evidence type="ECO:0000256" key="7">
    <source>
        <dbReference type="SAM" id="MobiDB-lite"/>
    </source>
</evidence>
<keyword evidence="5 6" id="KW-0539">Nucleus</keyword>
<dbReference type="InterPro" id="IPR022712">
    <property type="entry name" value="Beta_Casp"/>
</dbReference>
<dbReference type="EMBL" id="HBEQ01003972">
    <property type="protein sequence ID" value="CAD8515674.1"/>
    <property type="molecule type" value="Transcribed_RNA"/>
</dbReference>
<keyword evidence="3 6" id="KW-0507">mRNA processing</keyword>
<accession>A0A7S0IAA7</accession>
<dbReference type="GO" id="GO:0006398">
    <property type="term" value="P:mRNA 3'-end processing by stem-loop binding and cleavage"/>
    <property type="evidence" value="ECO:0007669"/>
    <property type="project" value="InterPro"/>
</dbReference>
<evidence type="ECO:0000256" key="4">
    <source>
        <dbReference type="ARBA" id="ARBA00022884"/>
    </source>
</evidence>
<comment type="similarity">
    <text evidence="2 6">Belongs to the metallo-beta-lactamase superfamily. RNA-metabolizing metallo-beta-lactamase-like family. CPSF2/YSH1 subfamily.</text>
</comment>
<gene>
    <name evidence="9" type="ORF">MCOM1403_LOCUS3099</name>
</gene>
<dbReference type="PANTHER" id="PTHR45922:SF1">
    <property type="entry name" value="CLEAVAGE AND POLYADENYLATION SPECIFICITY FACTOR SUBUNIT 2"/>
    <property type="match status" value="1"/>
</dbReference>
<dbReference type="Pfam" id="PF07521">
    <property type="entry name" value="RMMBL"/>
    <property type="match status" value="1"/>
</dbReference>
<dbReference type="AlphaFoldDB" id="A0A7S0IAA7"/>
<evidence type="ECO:0000259" key="8">
    <source>
        <dbReference type="SMART" id="SM01027"/>
    </source>
</evidence>
<dbReference type="PANTHER" id="PTHR45922">
    <property type="entry name" value="CLEAVAGE AND POLYADENYLATION SPECIFICITY FACTOR SUBUNIT 2"/>
    <property type="match status" value="1"/>
</dbReference>
<dbReference type="Pfam" id="PF10996">
    <property type="entry name" value="Beta-Casp"/>
    <property type="match status" value="1"/>
</dbReference>
<dbReference type="FunFam" id="3.60.15.10:FF:000008">
    <property type="entry name" value="Cleavage and polyadenylation specificity factor subunit 2"/>
    <property type="match status" value="1"/>
</dbReference>
<proteinExistence type="inferred from homology"/>
<dbReference type="SUPFAM" id="SSF56281">
    <property type="entry name" value="Metallo-hydrolase/oxidoreductase"/>
    <property type="match status" value="1"/>
</dbReference>